<evidence type="ECO:0000256" key="4">
    <source>
        <dbReference type="RuleBase" id="RU361272"/>
    </source>
</evidence>
<evidence type="ECO:0000256" key="1">
    <source>
        <dbReference type="ARBA" id="ARBA00004496"/>
    </source>
</evidence>
<dbReference type="CDD" id="cd22055">
    <property type="entry name" value="NAC_BTF3"/>
    <property type="match status" value="1"/>
</dbReference>
<keyword evidence="3" id="KW-0813">Transport</keyword>
<dbReference type="GO" id="GO:0006613">
    <property type="term" value="P:cotranslational protein targeting to membrane"/>
    <property type="evidence" value="ECO:0007669"/>
    <property type="project" value="UniProtKB-ARBA"/>
</dbReference>
<dbReference type="PROSITE" id="PS51151">
    <property type="entry name" value="NAC_AB"/>
    <property type="match status" value="1"/>
</dbReference>
<evidence type="ECO:0000259" key="6">
    <source>
        <dbReference type="PROSITE" id="PS51151"/>
    </source>
</evidence>
<comment type="subcellular location">
    <subcellularLocation>
        <location evidence="1">Cytoplasm</location>
    </subcellularLocation>
</comment>
<feature type="region of interest" description="Disordered" evidence="5">
    <location>
        <begin position="123"/>
        <end position="162"/>
    </location>
</feature>
<dbReference type="Gene3D" id="2.20.70.30">
    <property type="entry name" value="Nascent polypeptide-associated complex domain"/>
    <property type="match status" value="1"/>
</dbReference>
<dbReference type="InterPro" id="IPR038187">
    <property type="entry name" value="NAC_A/B_dom_sf"/>
</dbReference>
<keyword evidence="8" id="KW-1185">Reference proteome</keyword>
<feature type="region of interest" description="Disordered" evidence="5">
    <location>
        <begin position="15"/>
        <end position="45"/>
    </location>
</feature>
<dbReference type="InterPro" id="IPR039370">
    <property type="entry name" value="BTF3"/>
</dbReference>
<evidence type="ECO:0000256" key="3">
    <source>
        <dbReference type="ARBA" id="ARBA00022927"/>
    </source>
</evidence>
<dbReference type="AlphaFoldDB" id="A0A376B1U0"/>
<evidence type="ECO:0000313" key="8">
    <source>
        <dbReference type="Proteomes" id="UP000262825"/>
    </source>
</evidence>
<dbReference type="EMBL" id="UFAJ01000028">
    <property type="protein sequence ID" value="SSD58602.1"/>
    <property type="molecule type" value="Genomic_DNA"/>
</dbReference>
<feature type="compositionally biased region" description="Basic and acidic residues" evidence="5">
    <location>
        <begin position="125"/>
        <end position="147"/>
    </location>
</feature>
<accession>A0A376B1U0</accession>
<evidence type="ECO:0000256" key="2">
    <source>
        <dbReference type="ARBA" id="ARBA00005296"/>
    </source>
</evidence>
<evidence type="ECO:0000313" key="7">
    <source>
        <dbReference type="EMBL" id="SSD58602.1"/>
    </source>
</evidence>
<comment type="subunit">
    <text evidence="4">Part of the nascent polypeptide-associated complex (NAC).</text>
</comment>
<feature type="domain" description="NAC-A/B" evidence="6">
    <location>
        <begin position="36"/>
        <end position="101"/>
    </location>
</feature>
<dbReference type="FunFam" id="2.20.70.30:FF:000001">
    <property type="entry name" value="Transcription factor BTF3 homolog"/>
    <property type="match status" value="1"/>
</dbReference>
<dbReference type="GO" id="GO:0015031">
    <property type="term" value="P:protein transport"/>
    <property type="evidence" value="ECO:0007669"/>
    <property type="project" value="UniProtKB-KW"/>
</dbReference>
<dbReference type="VEuPathDB" id="FungiDB:SCODWIG_00363"/>
<dbReference type="InterPro" id="IPR002715">
    <property type="entry name" value="Nas_poly-pep-assoc_cplx_dom"/>
</dbReference>
<sequence length="162" mass="17953">MPIDQEKLARLQKLSANNKVGGIRRKQVNSSSKGQSKDDTKLQSQVSKLNSVNIRDVAEANFFKEDGTVLHFDTVGIQTAPQHNTTVFYGTAKEKQLQDLFPTIIPQMGQDSINALTQMANQIKDMQEKEKSTAGQDAKEGDKKEEDGIPTLVEGQTFDDVE</sequence>
<dbReference type="Proteomes" id="UP000262825">
    <property type="component" value="Unassembled WGS sequence"/>
</dbReference>
<keyword evidence="4" id="KW-0804">Transcription</keyword>
<dbReference type="Pfam" id="PF01849">
    <property type="entry name" value="NAC"/>
    <property type="match status" value="1"/>
</dbReference>
<proteinExistence type="inferred from homology"/>
<dbReference type="PANTHER" id="PTHR10351">
    <property type="entry name" value="TRANSCRIPTION FACTOR BTF3 FAMILY MEMBER"/>
    <property type="match status" value="1"/>
</dbReference>
<keyword evidence="3" id="KW-0653">Protein transport</keyword>
<dbReference type="GO" id="GO:0005854">
    <property type="term" value="C:nascent polypeptide-associated complex"/>
    <property type="evidence" value="ECO:0007669"/>
    <property type="project" value="UniProtKB-ARBA"/>
</dbReference>
<dbReference type="OrthoDB" id="8033832at2759"/>
<dbReference type="SMART" id="SM01407">
    <property type="entry name" value="NAC"/>
    <property type="match status" value="1"/>
</dbReference>
<evidence type="ECO:0000256" key="5">
    <source>
        <dbReference type="SAM" id="MobiDB-lite"/>
    </source>
</evidence>
<keyword evidence="4" id="KW-0805">Transcription regulation</keyword>
<comment type="similarity">
    <text evidence="2 4">Belongs to the NAC-beta family.</text>
</comment>
<name>A0A376B1U0_9ASCO</name>
<reference evidence="8" key="1">
    <citation type="submission" date="2018-06" db="EMBL/GenBank/DDBJ databases">
        <authorList>
            <person name="Guldener U."/>
        </authorList>
    </citation>
    <scope>NUCLEOTIDE SEQUENCE [LARGE SCALE GENOMIC DNA]</scope>
    <source>
        <strain evidence="8">UTAD17</strain>
    </source>
</reference>
<gene>
    <name evidence="7" type="ORF">SCODWIG_00363</name>
</gene>
<organism evidence="7 8">
    <name type="scientific">Saccharomycodes ludwigii</name>
    <dbReference type="NCBI Taxonomy" id="36035"/>
    <lineage>
        <taxon>Eukaryota</taxon>
        <taxon>Fungi</taxon>
        <taxon>Dikarya</taxon>
        <taxon>Ascomycota</taxon>
        <taxon>Saccharomycotina</taxon>
        <taxon>Saccharomycetes</taxon>
        <taxon>Saccharomycodales</taxon>
        <taxon>Saccharomycodaceae</taxon>
        <taxon>Saccharomycodes</taxon>
    </lineage>
</organism>
<protein>
    <recommendedName>
        <fullName evidence="4">Nascent polypeptide-associated complex subunit beta</fullName>
    </recommendedName>
</protein>